<organism evidence="1 2">
    <name type="scientific">Empedobacter brevis NBRC 14943 = ATCC 43319</name>
    <dbReference type="NCBI Taxonomy" id="1218108"/>
    <lineage>
        <taxon>Bacteria</taxon>
        <taxon>Pseudomonadati</taxon>
        <taxon>Bacteroidota</taxon>
        <taxon>Flavobacteriia</taxon>
        <taxon>Flavobacteriales</taxon>
        <taxon>Weeksellaceae</taxon>
        <taxon>Empedobacter</taxon>
    </lineage>
</organism>
<dbReference type="Proteomes" id="UP000321245">
    <property type="component" value="Unassembled WGS sequence"/>
</dbReference>
<dbReference type="AlphaFoldDB" id="A0A511NE48"/>
<dbReference type="STRING" id="1218108.GCA_000382425_00607"/>
<comment type="caution">
    <text evidence="1">The sequence shown here is derived from an EMBL/GenBank/DDBJ whole genome shotgun (WGS) entry which is preliminary data.</text>
</comment>
<keyword evidence="2" id="KW-1185">Reference proteome</keyword>
<dbReference type="EMBL" id="BJXC01000002">
    <property type="protein sequence ID" value="GEM50601.1"/>
    <property type="molecule type" value="Genomic_DNA"/>
</dbReference>
<protein>
    <submittedName>
        <fullName evidence="1">Uncharacterized protein</fullName>
    </submittedName>
</protein>
<accession>A0A511NE48</accession>
<evidence type="ECO:0000313" key="1">
    <source>
        <dbReference type="EMBL" id="GEM50601.1"/>
    </source>
</evidence>
<proteinExistence type="predicted"/>
<sequence>MQPSLSLYAQVGVNTHYPLGIFHVDGAKDDTPTPTSNMTENDFLVNSDGKIGIGTITPQTSLHVNTALFRNGFRLADGTQGNGKLLKSLNVNGDVAWENRLSVKIVQQNGNYNGTVNSDMQYASRRISLEPGKWIIRTNLLLYTRKDGSINDGFYARFSWAEYNGTSYNITPDAIFGNSIGGAYIARYGLATGNTIIENTSSSAKMYYLVTRTPIFIGAYNPNTLWNNLGGGWAETSIIAFPAN</sequence>
<gene>
    <name evidence="1" type="ORF">EB1_03910</name>
</gene>
<reference evidence="1 2" key="1">
    <citation type="submission" date="2019-07" db="EMBL/GenBank/DDBJ databases">
        <title>Whole genome shotgun sequence of Empedobacter brevis NBRC 14943.</title>
        <authorList>
            <person name="Hosoyama A."/>
            <person name="Uohara A."/>
            <person name="Ohji S."/>
            <person name="Ichikawa N."/>
        </authorList>
    </citation>
    <scope>NUCLEOTIDE SEQUENCE [LARGE SCALE GENOMIC DNA]</scope>
    <source>
        <strain evidence="1 2">NBRC 14943</strain>
    </source>
</reference>
<name>A0A511NE48_9FLAO</name>
<evidence type="ECO:0000313" key="2">
    <source>
        <dbReference type="Proteomes" id="UP000321245"/>
    </source>
</evidence>